<dbReference type="Gene3D" id="3.40.640.10">
    <property type="entry name" value="Type I PLP-dependent aspartate aminotransferase-like (Major domain)"/>
    <property type="match status" value="1"/>
</dbReference>
<dbReference type="Pfam" id="PF00155">
    <property type="entry name" value="Aminotran_1_2"/>
    <property type="match status" value="1"/>
</dbReference>
<comment type="caution">
    <text evidence="2">The sequence shown here is derived from an EMBL/GenBank/DDBJ whole genome shotgun (WGS) entry which is preliminary data.</text>
</comment>
<gene>
    <name evidence="2" type="ORF">GEAM_3151</name>
</gene>
<dbReference type="STRING" id="910964.GEAM_3151"/>
<dbReference type="EMBL" id="JMPJ01000065">
    <property type="protein sequence ID" value="KFC79343.1"/>
    <property type="molecule type" value="Genomic_DNA"/>
</dbReference>
<dbReference type="Proteomes" id="UP000028640">
    <property type="component" value="Unassembled WGS sequence"/>
</dbReference>
<dbReference type="PANTHER" id="PTHR43510:SF1">
    <property type="entry name" value="AMINOTRANSFERASE FUNCTION, HYPOTHETICAL (EUROFUNG)"/>
    <property type="match status" value="1"/>
</dbReference>
<evidence type="ECO:0000313" key="3">
    <source>
        <dbReference type="Proteomes" id="UP000028640"/>
    </source>
</evidence>
<dbReference type="InterPro" id="IPR015424">
    <property type="entry name" value="PyrdxlP-dep_Trfase"/>
</dbReference>
<name>A0A085G6J8_EWIA3</name>
<evidence type="ECO:0000259" key="1">
    <source>
        <dbReference type="Pfam" id="PF00155"/>
    </source>
</evidence>
<dbReference type="GeneID" id="78381518"/>
<dbReference type="SUPFAM" id="SSF53383">
    <property type="entry name" value="PLP-dependent transferases"/>
    <property type="match status" value="1"/>
</dbReference>
<dbReference type="GO" id="GO:0004069">
    <property type="term" value="F:L-aspartate:2-oxoglutarate aminotransferase activity"/>
    <property type="evidence" value="ECO:0007669"/>
    <property type="project" value="UniProtKB-EC"/>
</dbReference>
<keyword evidence="2" id="KW-0808">Transferase</keyword>
<organism evidence="2 3">
    <name type="scientific">Ewingella americana (strain ATCC 33852 / DSM 4580 / CCUG 14506 / JCM 5911 / LMG 7869 / NCTC 12157 / CDC 1468-78)</name>
    <dbReference type="NCBI Taxonomy" id="910964"/>
    <lineage>
        <taxon>Bacteria</taxon>
        <taxon>Pseudomonadati</taxon>
        <taxon>Pseudomonadota</taxon>
        <taxon>Gammaproteobacteria</taxon>
        <taxon>Enterobacterales</taxon>
        <taxon>Yersiniaceae</taxon>
        <taxon>Ewingella</taxon>
    </lineage>
</organism>
<dbReference type="PANTHER" id="PTHR43510">
    <property type="entry name" value="AMINOTRANSFERASE FUNCTION, HYPOTHETICAL (EUROFUNG)"/>
    <property type="match status" value="1"/>
</dbReference>
<dbReference type="EC" id="2.6.1.1" evidence="2"/>
<dbReference type="InterPro" id="IPR015421">
    <property type="entry name" value="PyrdxlP-dep_Trfase_major"/>
</dbReference>
<keyword evidence="3" id="KW-1185">Reference proteome</keyword>
<dbReference type="InterPro" id="IPR015422">
    <property type="entry name" value="PyrdxlP-dep_Trfase_small"/>
</dbReference>
<keyword evidence="2" id="KW-0032">Aminotransferase</keyword>
<dbReference type="CDD" id="cd00609">
    <property type="entry name" value="AAT_like"/>
    <property type="match status" value="1"/>
</dbReference>
<reference evidence="2 3" key="1">
    <citation type="submission" date="2014-05" db="EMBL/GenBank/DDBJ databases">
        <title>ATOL: Assembling a taxonomically balanced genome-scale reconstruction of the evolutionary history of the Enterobacteriaceae.</title>
        <authorList>
            <person name="Plunkett G.III."/>
            <person name="Neeno-Eckwall E.C."/>
            <person name="Glasner J.D."/>
            <person name="Perna N.T."/>
        </authorList>
    </citation>
    <scope>NUCLEOTIDE SEQUENCE [LARGE SCALE GENOMIC DNA]</scope>
    <source>
        <strain evidence="2 3">ATCC 33852</strain>
    </source>
</reference>
<accession>A0A085G6J8</accession>
<dbReference type="eggNOG" id="COG0436">
    <property type="taxonomic scope" value="Bacteria"/>
</dbReference>
<feature type="domain" description="Aminotransferase class I/classII large" evidence="1">
    <location>
        <begin position="55"/>
        <end position="362"/>
    </location>
</feature>
<sequence length="382" mass="42603">MSRFPQDFRLISYLSKLEHAVRFPLSSSYPESMSIEQLFALAGEQHRQPVLDAILDYPPLRGTPELLEAIASTYDHATAENIISFAGADEAIYASFHALLDADDHAIVVTPNYQSLESVAMSRCAVSGVALNADQGWALDVAEVRAALRPNTKALVINFPHNPTGALISRQQLDELVELCRERGIWLFSDEVYRLTEFDVADRLPQVADIYERGISLNVTSKAYGLPGLRIGWVACQDAEWLLKLERMKQYLSICNSLPGEMLTTIALNAREAILQRVMQRSHEQLGQLTDFLARYPQLFELAPPKAGVLAFVRYKGPEGAERFATRLVEETGVMTIPSVTYASELTAVSEDFLRIGFGRANLNKALEVWGEWLDKQGLAKK</sequence>
<protein>
    <submittedName>
        <fullName evidence="2">Aspartate aminotransferase</fullName>
        <ecNumber evidence="2">2.6.1.1</ecNumber>
    </submittedName>
</protein>
<dbReference type="InterPro" id="IPR004839">
    <property type="entry name" value="Aminotransferase_I/II_large"/>
</dbReference>
<dbReference type="RefSeq" id="WP_034793231.1">
    <property type="nucleotide sequence ID" value="NZ_JMPJ01000065.1"/>
</dbReference>
<dbReference type="AlphaFoldDB" id="A0A085G6J8"/>
<evidence type="ECO:0000313" key="2">
    <source>
        <dbReference type="EMBL" id="KFC79343.1"/>
    </source>
</evidence>
<proteinExistence type="predicted"/>
<dbReference type="OrthoDB" id="9813612at2"/>
<dbReference type="GO" id="GO:0030170">
    <property type="term" value="F:pyridoxal phosphate binding"/>
    <property type="evidence" value="ECO:0007669"/>
    <property type="project" value="InterPro"/>
</dbReference>
<dbReference type="Gene3D" id="3.90.1150.10">
    <property type="entry name" value="Aspartate Aminotransferase, domain 1"/>
    <property type="match status" value="1"/>
</dbReference>